<dbReference type="EMBL" id="VSWC01000157">
    <property type="protein sequence ID" value="KAA1074958.1"/>
    <property type="molecule type" value="Genomic_DNA"/>
</dbReference>
<name>A0A5B0MFN8_PUCGR</name>
<evidence type="ECO:0000256" key="1">
    <source>
        <dbReference type="SAM" id="MobiDB-lite"/>
    </source>
</evidence>
<gene>
    <name evidence="2" type="ORF">PGT21_025605</name>
</gene>
<feature type="region of interest" description="Disordered" evidence="1">
    <location>
        <begin position="79"/>
        <end position="110"/>
    </location>
</feature>
<proteinExistence type="predicted"/>
<protein>
    <submittedName>
        <fullName evidence="2">Uncharacterized protein</fullName>
    </submittedName>
</protein>
<keyword evidence="3" id="KW-1185">Reference proteome</keyword>
<feature type="compositionally biased region" description="Polar residues" evidence="1">
    <location>
        <begin position="79"/>
        <end position="91"/>
    </location>
</feature>
<reference evidence="2 3" key="1">
    <citation type="submission" date="2019-05" db="EMBL/GenBank/DDBJ databases">
        <title>Emergence of the Ug99 lineage of the wheat stem rust pathogen through somatic hybridization.</title>
        <authorList>
            <person name="Li F."/>
            <person name="Upadhyaya N.M."/>
            <person name="Sperschneider J."/>
            <person name="Matny O."/>
            <person name="Nguyen-Phuc H."/>
            <person name="Mago R."/>
            <person name="Raley C."/>
            <person name="Miller M.E."/>
            <person name="Silverstein K.A.T."/>
            <person name="Henningsen E."/>
            <person name="Hirsch C.D."/>
            <person name="Visser B."/>
            <person name="Pretorius Z.A."/>
            <person name="Steffenson B.J."/>
            <person name="Schwessinger B."/>
            <person name="Dodds P.N."/>
            <person name="Figueroa M."/>
        </authorList>
    </citation>
    <scope>NUCLEOTIDE SEQUENCE [LARGE SCALE GENOMIC DNA]</scope>
    <source>
        <strain evidence="2">21-0</strain>
    </source>
</reference>
<feature type="compositionally biased region" description="Pro residues" evidence="1">
    <location>
        <begin position="270"/>
        <end position="280"/>
    </location>
</feature>
<feature type="region of interest" description="Disordered" evidence="1">
    <location>
        <begin position="163"/>
        <end position="280"/>
    </location>
</feature>
<organism evidence="2 3">
    <name type="scientific">Puccinia graminis f. sp. tritici</name>
    <dbReference type="NCBI Taxonomy" id="56615"/>
    <lineage>
        <taxon>Eukaryota</taxon>
        <taxon>Fungi</taxon>
        <taxon>Dikarya</taxon>
        <taxon>Basidiomycota</taxon>
        <taxon>Pucciniomycotina</taxon>
        <taxon>Pucciniomycetes</taxon>
        <taxon>Pucciniales</taxon>
        <taxon>Pucciniaceae</taxon>
        <taxon>Puccinia</taxon>
    </lineage>
</organism>
<evidence type="ECO:0000313" key="2">
    <source>
        <dbReference type="EMBL" id="KAA1074958.1"/>
    </source>
</evidence>
<sequence>MVATTFPPDGEQLRNSHPIPGGGRSTSNFQDELGSTTPYLLASPSQLIPILKKARSYSAVITRNSGVVDNRCISDLSSTPLASPLHSNTKLSPPSSPHPSPPSIDNQPDFLSVSLTDTRAAVSLPLSANQPDVASVSLTNTRTATPWIANRLDIATVSSSNTRADLLSIPPPPSLPQPETASRPATPPDPPPAFPPPSPYLTISAIQPALTSTPSDVPPPSLAAKLPAVKQSDKKKDLADLTPPKTQQPGNLSLSSLSPTFTPSSGLPRKSPPPPTPTPN</sequence>
<feature type="compositionally biased region" description="Pro residues" evidence="1">
    <location>
        <begin position="185"/>
        <end position="199"/>
    </location>
</feature>
<dbReference type="AlphaFoldDB" id="A0A5B0MFN8"/>
<dbReference type="PRINTS" id="PR01217">
    <property type="entry name" value="PRICHEXTENSN"/>
</dbReference>
<feature type="compositionally biased region" description="Low complexity" evidence="1">
    <location>
        <begin position="252"/>
        <end position="268"/>
    </location>
</feature>
<comment type="caution">
    <text evidence="2">The sequence shown here is derived from an EMBL/GenBank/DDBJ whole genome shotgun (WGS) entry which is preliminary data.</text>
</comment>
<dbReference type="Proteomes" id="UP000324748">
    <property type="component" value="Unassembled WGS sequence"/>
</dbReference>
<accession>A0A5B0MFN8</accession>
<feature type="region of interest" description="Disordered" evidence="1">
    <location>
        <begin position="1"/>
        <end position="32"/>
    </location>
</feature>
<dbReference type="OrthoDB" id="2509948at2759"/>
<evidence type="ECO:0000313" key="3">
    <source>
        <dbReference type="Proteomes" id="UP000324748"/>
    </source>
</evidence>